<evidence type="ECO:0000256" key="2">
    <source>
        <dbReference type="SAM" id="SignalP"/>
    </source>
</evidence>
<proteinExistence type="predicted"/>
<protein>
    <submittedName>
        <fullName evidence="3">Invasion associated locus B family protein</fullName>
    </submittedName>
</protein>
<dbReference type="Pfam" id="PF06776">
    <property type="entry name" value="IalB"/>
    <property type="match status" value="1"/>
</dbReference>
<feature type="compositionally biased region" description="Basic and acidic residues" evidence="1">
    <location>
        <begin position="202"/>
        <end position="228"/>
    </location>
</feature>
<accession>A0ABV0BL11</accession>
<keyword evidence="2" id="KW-0732">Signal</keyword>
<gene>
    <name evidence="3" type="ORF">WJT86_07370</name>
</gene>
<feature type="signal peptide" evidence="2">
    <location>
        <begin position="1"/>
        <end position="34"/>
    </location>
</feature>
<dbReference type="InterPro" id="IPR010642">
    <property type="entry name" value="Invasion_prot_B"/>
</dbReference>
<dbReference type="InterPro" id="IPR038696">
    <property type="entry name" value="IalB_sf"/>
</dbReference>
<sequence>MSSAMRFAKLRAPLSIAAAMGLSLGVAMSSMAVAQTAQKPASQQPAQQQQQQPSGPMVVEVKGAPGVADWVKQCGPNEEVCITAREFVSNDDQPVLAFAMTEIKTPQGKERRARFLLPFSLALESGIRFSIDRSGFTPGKFQVCMPNGCFAEVVLKDDQIKTMKTGKVFNISVRNAAGGEIVFAVPAEGFAKAFDGPAIDPKVIEERQKQMEQDLQRRSEQMKKDLETRGTAGTPAPAPAPAQQ</sequence>
<feature type="chain" id="PRO_5046277267" evidence="2">
    <location>
        <begin position="35"/>
        <end position="244"/>
    </location>
</feature>
<feature type="compositionally biased region" description="Low complexity" evidence="1">
    <location>
        <begin position="38"/>
        <end position="53"/>
    </location>
</feature>
<reference evidence="3 4" key="1">
    <citation type="submission" date="2024-04" db="EMBL/GenBank/DDBJ databases">
        <title>A novel species isolated from cricket.</title>
        <authorList>
            <person name="Wang H.-C."/>
        </authorList>
    </citation>
    <scope>NUCLEOTIDE SEQUENCE [LARGE SCALE GENOMIC DNA]</scope>
    <source>
        <strain evidence="3 4">WL0021</strain>
    </source>
</reference>
<organism evidence="3 4">
    <name type="scientific">Hohaiivirga grylli</name>
    <dbReference type="NCBI Taxonomy" id="3133970"/>
    <lineage>
        <taxon>Bacteria</taxon>
        <taxon>Pseudomonadati</taxon>
        <taxon>Pseudomonadota</taxon>
        <taxon>Alphaproteobacteria</taxon>
        <taxon>Hyphomicrobiales</taxon>
        <taxon>Methylobacteriaceae</taxon>
        <taxon>Hohaiivirga</taxon>
    </lineage>
</organism>
<dbReference type="Gene3D" id="2.60.40.1880">
    <property type="entry name" value="Invasion associated locus B (IalB) protein"/>
    <property type="match status" value="1"/>
</dbReference>
<dbReference type="EMBL" id="JBBYXI010000002">
    <property type="protein sequence ID" value="MEN3930876.1"/>
    <property type="molecule type" value="Genomic_DNA"/>
</dbReference>
<feature type="region of interest" description="Disordered" evidence="1">
    <location>
        <begin position="38"/>
        <end position="57"/>
    </location>
</feature>
<evidence type="ECO:0000313" key="3">
    <source>
        <dbReference type="EMBL" id="MEN3930876.1"/>
    </source>
</evidence>
<dbReference type="Proteomes" id="UP001418637">
    <property type="component" value="Unassembled WGS sequence"/>
</dbReference>
<feature type="region of interest" description="Disordered" evidence="1">
    <location>
        <begin position="201"/>
        <end position="244"/>
    </location>
</feature>
<keyword evidence="4" id="KW-1185">Reference proteome</keyword>
<name>A0ABV0BL11_9HYPH</name>
<evidence type="ECO:0000256" key="1">
    <source>
        <dbReference type="SAM" id="MobiDB-lite"/>
    </source>
</evidence>
<evidence type="ECO:0000313" key="4">
    <source>
        <dbReference type="Proteomes" id="UP001418637"/>
    </source>
</evidence>
<dbReference type="RefSeq" id="WP_346336899.1">
    <property type="nucleotide sequence ID" value="NZ_JBBYXI010000002.1"/>
</dbReference>
<comment type="caution">
    <text evidence="3">The sequence shown here is derived from an EMBL/GenBank/DDBJ whole genome shotgun (WGS) entry which is preliminary data.</text>
</comment>